<reference evidence="8" key="1">
    <citation type="submission" date="2016-10" db="EMBL/GenBank/DDBJ databases">
        <authorList>
            <person name="Varghese N."/>
            <person name="Submissions S."/>
        </authorList>
    </citation>
    <scope>NUCLEOTIDE SEQUENCE [LARGE SCALE GENOMIC DNA]</scope>
    <source>
        <strain evidence="8">DSM 17298</strain>
    </source>
</reference>
<dbReference type="STRING" id="1120964.GCA_001313265_05088"/>
<protein>
    <recommendedName>
        <fullName evidence="9">Neutral zinc metallopeptidase</fullName>
    </recommendedName>
</protein>
<dbReference type="PANTHER" id="PTHR30168:SF0">
    <property type="entry name" value="INNER MEMBRANE PROTEIN"/>
    <property type="match status" value="1"/>
</dbReference>
<sequence>MKWQGRRQSSNVDDRRGQGGPKMGAGGFNPLLLGPLLKLLFSKTGMIIAGIFIVGSIVMGYNPLNLLSGLITGGGQGFTTESNYTPTAEEDELAQFSATILADTEVVWNELLQDYREPTLVLYTGSVSSACGSASSATGPFYCPADEKLYIDLSFFEDMESKLRVGGDFAYAYVIAHEVGHHIQKIMGITDEVHSLRGKVSEKEYNLNSVRLELQADFLAGVWAHHSQRNVGMMEAGDLEEALNAANAIGDDRLQKQSTGRVVPDSFTHGTSAQRMKWFRKGFDTGDLKQGDTFSTRDL</sequence>
<proteinExistence type="predicted"/>
<dbReference type="Pfam" id="PF04228">
    <property type="entry name" value="Zn_peptidase"/>
    <property type="match status" value="1"/>
</dbReference>
<dbReference type="GO" id="GO:0016020">
    <property type="term" value="C:membrane"/>
    <property type="evidence" value="ECO:0007669"/>
    <property type="project" value="UniProtKB-SubCell"/>
</dbReference>
<dbReference type="EMBL" id="FNVR01000017">
    <property type="protein sequence ID" value="SEG19266.1"/>
    <property type="molecule type" value="Genomic_DNA"/>
</dbReference>
<dbReference type="Proteomes" id="UP000236736">
    <property type="component" value="Unassembled WGS sequence"/>
</dbReference>
<name>A0A1H5Y6Z2_9BACT</name>
<dbReference type="OrthoDB" id="9774900at2"/>
<evidence type="ECO:0000256" key="5">
    <source>
        <dbReference type="SAM" id="MobiDB-lite"/>
    </source>
</evidence>
<dbReference type="InterPro" id="IPR007343">
    <property type="entry name" value="Uncharacterised_pept_Zn_put"/>
</dbReference>
<keyword evidence="4 6" id="KW-0472">Membrane</keyword>
<accession>A0A1H5Y6Z2</accession>
<dbReference type="PANTHER" id="PTHR30168">
    <property type="entry name" value="PUTATIVE MEMBRANE PROTEIN YPFJ"/>
    <property type="match status" value="1"/>
</dbReference>
<evidence type="ECO:0000256" key="3">
    <source>
        <dbReference type="ARBA" id="ARBA00022989"/>
    </source>
</evidence>
<dbReference type="AlphaFoldDB" id="A0A1H5Y6Z2"/>
<keyword evidence="2 6" id="KW-0812">Transmembrane</keyword>
<evidence type="ECO:0000313" key="8">
    <source>
        <dbReference type="Proteomes" id="UP000236736"/>
    </source>
</evidence>
<keyword evidence="3 6" id="KW-1133">Transmembrane helix</keyword>
<feature type="region of interest" description="Disordered" evidence="5">
    <location>
        <begin position="1"/>
        <end position="23"/>
    </location>
</feature>
<evidence type="ECO:0000256" key="2">
    <source>
        <dbReference type="ARBA" id="ARBA00022692"/>
    </source>
</evidence>
<evidence type="ECO:0008006" key="9">
    <source>
        <dbReference type="Google" id="ProtNLM"/>
    </source>
</evidence>
<keyword evidence="8" id="KW-1185">Reference proteome</keyword>
<gene>
    <name evidence="7" type="ORF">SAMN03080598_02830</name>
</gene>
<dbReference type="RefSeq" id="WP_103925475.1">
    <property type="nucleotide sequence ID" value="NZ_FNVR01000017.1"/>
</dbReference>
<evidence type="ECO:0000256" key="6">
    <source>
        <dbReference type="SAM" id="Phobius"/>
    </source>
</evidence>
<evidence type="ECO:0000313" key="7">
    <source>
        <dbReference type="EMBL" id="SEG19266.1"/>
    </source>
</evidence>
<evidence type="ECO:0000256" key="1">
    <source>
        <dbReference type="ARBA" id="ARBA00004167"/>
    </source>
</evidence>
<feature type="transmembrane region" description="Helical" evidence="6">
    <location>
        <begin position="40"/>
        <end position="61"/>
    </location>
</feature>
<evidence type="ECO:0000256" key="4">
    <source>
        <dbReference type="ARBA" id="ARBA00023136"/>
    </source>
</evidence>
<comment type="subcellular location">
    <subcellularLocation>
        <location evidence="1">Membrane</location>
        <topology evidence="1">Single-pass membrane protein</topology>
    </subcellularLocation>
</comment>
<organism evidence="7 8">
    <name type="scientific">Algoriphagus boritolerans DSM 17298 = JCM 18970</name>
    <dbReference type="NCBI Taxonomy" id="1120964"/>
    <lineage>
        <taxon>Bacteria</taxon>
        <taxon>Pseudomonadati</taxon>
        <taxon>Bacteroidota</taxon>
        <taxon>Cytophagia</taxon>
        <taxon>Cytophagales</taxon>
        <taxon>Cyclobacteriaceae</taxon>
        <taxon>Algoriphagus</taxon>
    </lineage>
</organism>
<feature type="compositionally biased region" description="Polar residues" evidence="5">
    <location>
        <begin position="1"/>
        <end position="11"/>
    </location>
</feature>